<dbReference type="CDD" id="cd14811">
    <property type="entry name" value="bZIP_u2"/>
    <property type="match status" value="1"/>
</dbReference>
<evidence type="ECO:0000256" key="1">
    <source>
        <dbReference type="SAM" id="MobiDB-lite"/>
    </source>
</evidence>
<evidence type="ECO:0000313" key="3">
    <source>
        <dbReference type="EMBL" id="OAO17083.1"/>
    </source>
</evidence>
<protein>
    <recommendedName>
        <fullName evidence="2">BZIP domain-containing protein</fullName>
    </recommendedName>
</protein>
<dbReference type="Pfam" id="PF00170">
    <property type="entry name" value="bZIP_1"/>
    <property type="match status" value="1"/>
</dbReference>
<dbReference type="InterPro" id="IPR004827">
    <property type="entry name" value="bZIP"/>
</dbReference>
<dbReference type="SMART" id="SM00338">
    <property type="entry name" value="BRLZ"/>
    <property type="match status" value="1"/>
</dbReference>
<dbReference type="InterPro" id="IPR046347">
    <property type="entry name" value="bZIP_sf"/>
</dbReference>
<feature type="domain" description="BZIP" evidence="2">
    <location>
        <begin position="234"/>
        <end position="272"/>
    </location>
</feature>
<feature type="compositionally biased region" description="Polar residues" evidence="1">
    <location>
        <begin position="28"/>
        <end position="40"/>
    </location>
</feature>
<dbReference type="SUPFAM" id="SSF57959">
    <property type="entry name" value="Leucine zipper domain"/>
    <property type="match status" value="1"/>
</dbReference>
<proteinExistence type="predicted"/>
<dbReference type="GO" id="GO:0003700">
    <property type="term" value="F:DNA-binding transcription factor activity"/>
    <property type="evidence" value="ECO:0007669"/>
    <property type="project" value="InterPro"/>
</dbReference>
<accession>A0A196SJ68</accession>
<comment type="caution">
    <text evidence="3">The sequence shown here is derived from an EMBL/GenBank/DDBJ whole genome shotgun (WGS) entry which is preliminary data.</text>
</comment>
<gene>
    <name evidence="3" type="ORF">AV274_1179</name>
</gene>
<dbReference type="EMBL" id="LXWW01000046">
    <property type="protein sequence ID" value="OAO17083.1"/>
    <property type="molecule type" value="Genomic_DNA"/>
</dbReference>
<organism evidence="3 4">
    <name type="scientific">Blastocystis sp. subtype 1 (strain ATCC 50177 / NandII)</name>
    <dbReference type="NCBI Taxonomy" id="478820"/>
    <lineage>
        <taxon>Eukaryota</taxon>
        <taxon>Sar</taxon>
        <taxon>Stramenopiles</taxon>
        <taxon>Bigyra</taxon>
        <taxon>Opalozoa</taxon>
        <taxon>Opalinata</taxon>
        <taxon>Blastocystidae</taxon>
        <taxon>Blastocystis</taxon>
    </lineage>
</organism>
<dbReference type="OrthoDB" id="425490at2759"/>
<dbReference type="Gene3D" id="1.20.5.170">
    <property type="match status" value="1"/>
</dbReference>
<feature type="region of interest" description="Disordered" evidence="1">
    <location>
        <begin position="18"/>
        <end position="48"/>
    </location>
</feature>
<dbReference type="PROSITE" id="PS50217">
    <property type="entry name" value="BZIP"/>
    <property type="match status" value="1"/>
</dbReference>
<keyword evidence="4" id="KW-1185">Reference proteome</keyword>
<sequence length="532" mass="59486">MMNRPSISLSFYGKEWTDQEGMDERMNGMNSKRQSESTIVSDDGRVSYDNLPPIPSGFNASVPMNSSMMMGGSLLYNPIDPSQPPPYLSMPPMQRPLISPVPVSTMQSAMPPAPFLPMRAEPSHSMDWGRPSLSARYSHDSSVPPLDDPLFKPPSQDAAVFNSLLTKPSAGPPPAGVSERASFDGRKSLSTPPLADLVLPTNAPRGSLDRLSFLYKENEKRASFAREPKSQQVSDKKRIRLEKNRESARLSRRRKKQYQQMLDAKASELLTELLDAKQKHLRRIEESYYGVIDATLSAHRTAKTAVTSTGTRLLQLMDPRSEEVAEGEQFLWKELKSLVCPFYSRFVFWIMTRDPVFFSRYAECVEGASGSKRQEKDIVHSPEDFSGPFSFWPQFISYFGLIPEQEAKIRQICSSETIKSSSLGLNLSGADSPAARLDSVLNLITELEAFTSGTDEAASALLHTMLSFLTEEQTLTLLRFFREKERYEGVPLEEVPERLLGVSAKEKASFFSKPLSNTSIEEIVSVLHKVMG</sequence>
<dbReference type="Proteomes" id="UP000078348">
    <property type="component" value="Unassembled WGS sequence"/>
</dbReference>
<reference evidence="3 4" key="1">
    <citation type="submission" date="2016-05" db="EMBL/GenBank/DDBJ databases">
        <title>Nuclear genome of Blastocystis sp. subtype 1 NandII.</title>
        <authorList>
            <person name="Gentekaki E."/>
            <person name="Curtis B."/>
            <person name="Stairs C."/>
            <person name="Eme L."/>
            <person name="Herman E."/>
            <person name="Klimes V."/>
            <person name="Arias M.C."/>
            <person name="Elias M."/>
            <person name="Hilliou F."/>
            <person name="Klute M."/>
            <person name="Malik S.-B."/>
            <person name="Pightling A."/>
            <person name="Rachubinski R."/>
            <person name="Salas D."/>
            <person name="Schlacht A."/>
            <person name="Suga H."/>
            <person name="Archibald J."/>
            <person name="Ball S.G."/>
            <person name="Clark G."/>
            <person name="Dacks J."/>
            <person name="Van Der Giezen M."/>
            <person name="Tsaousis A."/>
            <person name="Roger A."/>
        </authorList>
    </citation>
    <scope>NUCLEOTIDE SEQUENCE [LARGE SCALE GENOMIC DNA]</scope>
    <source>
        <strain evidence="4">ATCC 50177 / NandII</strain>
    </source>
</reference>
<feature type="region of interest" description="Disordered" evidence="1">
    <location>
        <begin position="136"/>
        <end position="155"/>
    </location>
</feature>
<evidence type="ECO:0000313" key="4">
    <source>
        <dbReference type="Proteomes" id="UP000078348"/>
    </source>
</evidence>
<evidence type="ECO:0000259" key="2">
    <source>
        <dbReference type="PROSITE" id="PS50217"/>
    </source>
</evidence>
<name>A0A196SJ68_BLAHN</name>
<dbReference type="AlphaFoldDB" id="A0A196SJ68"/>
<feature type="region of interest" description="Disordered" evidence="1">
    <location>
        <begin position="164"/>
        <end position="196"/>
    </location>
</feature>